<dbReference type="Proteomes" id="UP000887578">
    <property type="component" value="Unplaced"/>
</dbReference>
<evidence type="ECO:0000313" key="2">
    <source>
        <dbReference type="WBParaSite" id="PDA_v2.g11588.t1"/>
    </source>
</evidence>
<accession>A0A914P8P3</accession>
<name>A0A914P8P3_9BILA</name>
<proteinExistence type="predicted"/>
<reference evidence="2" key="1">
    <citation type="submission" date="2022-11" db="UniProtKB">
        <authorList>
            <consortium name="WormBaseParasite"/>
        </authorList>
    </citation>
    <scope>IDENTIFICATION</scope>
</reference>
<keyword evidence="1" id="KW-1185">Reference proteome</keyword>
<protein>
    <submittedName>
        <fullName evidence="2">Uncharacterized protein</fullName>
    </submittedName>
</protein>
<dbReference type="AlphaFoldDB" id="A0A914P8P3"/>
<sequence length="170" mass="19014">MLEKLCELKKDSKSNENEQEWNNVMQSMKVMAQKLEELQNRVQVLESVPKESSSILEAIQMFMPMPTNIQVTKEPNTPNYTLSWDTIVPVQPTIRGFGVFIDGKFHSEVKAPVVRIRGPLVNGQKISLQSISATNVKSLPGEIIICQESVEADKENSQNILGGILTARSM</sequence>
<organism evidence="1 2">
    <name type="scientific">Panagrolaimus davidi</name>
    <dbReference type="NCBI Taxonomy" id="227884"/>
    <lineage>
        <taxon>Eukaryota</taxon>
        <taxon>Metazoa</taxon>
        <taxon>Ecdysozoa</taxon>
        <taxon>Nematoda</taxon>
        <taxon>Chromadorea</taxon>
        <taxon>Rhabditida</taxon>
        <taxon>Tylenchina</taxon>
        <taxon>Panagrolaimomorpha</taxon>
        <taxon>Panagrolaimoidea</taxon>
        <taxon>Panagrolaimidae</taxon>
        <taxon>Panagrolaimus</taxon>
    </lineage>
</organism>
<evidence type="ECO:0000313" key="1">
    <source>
        <dbReference type="Proteomes" id="UP000887578"/>
    </source>
</evidence>
<dbReference type="WBParaSite" id="PDA_v2.g11588.t1">
    <property type="protein sequence ID" value="PDA_v2.g11588.t1"/>
    <property type="gene ID" value="PDA_v2.g11588"/>
</dbReference>